<reference evidence="2" key="2">
    <citation type="journal article" date="2024" name="Plant">
        <title>Genomic evolution and insights into agronomic trait innovations of Sesamum species.</title>
        <authorList>
            <person name="Miao H."/>
            <person name="Wang L."/>
            <person name="Qu L."/>
            <person name="Liu H."/>
            <person name="Sun Y."/>
            <person name="Le M."/>
            <person name="Wang Q."/>
            <person name="Wei S."/>
            <person name="Zheng Y."/>
            <person name="Lin W."/>
            <person name="Duan Y."/>
            <person name="Cao H."/>
            <person name="Xiong S."/>
            <person name="Wang X."/>
            <person name="Wei L."/>
            <person name="Li C."/>
            <person name="Ma Q."/>
            <person name="Ju M."/>
            <person name="Zhao R."/>
            <person name="Li G."/>
            <person name="Mu C."/>
            <person name="Tian Q."/>
            <person name="Mei H."/>
            <person name="Zhang T."/>
            <person name="Gao T."/>
            <person name="Zhang H."/>
        </authorList>
    </citation>
    <scope>NUCLEOTIDE SEQUENCE</scope>
    <source>
        <strain evidence="2">G02</strain>
    </source>
</reference>
<organism evidence="2">
    <name type="scientific">Sesamum radiatum</name>
    <name type="common">Black benniseed</name>
    <dbReference type="NCBI Taxonomy" id="300843"/>
    <lineage>
        <taxon>Eukaryota</taxon>
        <taxon>Viridiplantae</taxon>
        <taxon>Streptophyta</taxon>
        <taxon>Embryophyta</taxon>
        <taxon>Tracheophyta</taxon>
        <taxon>Spermatophyta</taxon>
        <taxon>Magnoliopsida</taxon>
        <taxon>eudicotyledons</taxon>
        <taxon>Gunneridae</taxon>
        <taxon>Pentapetalae</taxon>
        <taxon>asterids</taxon>
        <taxon>lamiids</taxon>
        <taxon>Lamiales</taxon>
        <taxon>Pedaliaceae</taxon>
        <taxon>Sesamum</taxon>
    </lineage>
</organism>
<evidence type="ECO:0000313" key="2">
    <source>
        <dbReference type="EMBL" id="KAL0303685.1"/>
    </source>
</evidence>
<comment type="caution">
    <text evidence="2">The sequence shown here is derived from an EMBL/GenBank/DDBJ whole genome shotgun (WGS) entry which is preliminary data.</text>
</comment>
<name>A0AAW2KD42_SESRA</name>
<evidence type="ECO:0000256" key="1">
    <source>
        <dbReference type="SAM" id="MobiDB-lite"/>
    </source>
</evidence>
<dbReference type="EMBL" id="JACGWJ010000029">
    <property type="protein sequence ID" value="KAL0303685.1"/>
    <property type="molecule type" value="Genomic_DNA"/>
</dbReference>
<evidence type="ECO:0008006" key="3">
    <source>
        <dbReference type="Google" id="ProtNLM"/>
    </source>
</evidence>
<feature type="region of interest" description="Disordered" evidence="1">
    <location>
        <begin position="1"/>
        <end position="47"/>
    </location>
</feature>
<dbReference type="AlphaFoldDB" id="A0AAW2KD42"/>
<proteinExistence type="predicted"/>
<accession>A0AAW2KD42</accession>
<gene>
    <name evidence="2" type="ORF">Sradi_6236600</name>
</gene>
<sequence length="95" mass="10655">MENPTKETDVSSGEKPQESVSFTEQAAKELNAGKVNNDPQPPPLKSEQVLDPEAELAKLESEFGKVNRDYSAEEIGEWEFDELERELRSGDSSRK</sequence>
<reference evidence="2" key="1">
    <citation type="submission" date="2020-06" db="EMBL/GenBank/DDBJ databases">
        <authorList>
            <person name="Li T."/>
            <person name="Hu X."/>
            <person name="Zhang T."/>
            <person name="Song X."/>
            <person name="Zhang H."/>
            <person name="Dai N."/>
            <person name="Sheng W."/>
            <person name="Hou X."/>
            <person name="Wei L."/>
        </authorList>
    </citation>
    <scope>NUCLEOTIDE SEQUENCE</scope>
    <source>
        <strain evidence="2">G02</strain>
        <tissue evidence="2">Leaf</tissue>
    </source>
</reference>
<protein>
    <recommendedName>
        <fullName evidence="3">Nucleotide exchange factor GrpE</fullName>
    </recommendedName>
</protein>